<accession>A0A423W8C2</accession>
<protein>
    <submittedName>
        <fullName evidence="1">Uncharacterized protein</fullName>
    </submittedName>
</protein>
<dbReference type="Proteomes" id="UP000285146">
    <property type="component" value="Unassembled WGS sequence"/>
</dbReference>
<dbReference type="STRING" id="1230097.A0A423W8C2"/>
<dbReference type="PANTHER" id="PTHR35179:SF1">
    <property type="entry name" value="INTEGRAL MEMBRANE PROTEIN"/>
    <property type="match status" value="1"/>
</dbReference>
<name>A0A423W8C2_9PEZI</name>
<dbReference type="OrthoDB" id="420564at2759"/>
<keyword evidence="2" id="KW-1185">Reference proteome</keyword>
<organism evidence="1 2">
    <name type="scientific">Cytospora leucostoma</name>
    <dbReference type="NCBI Taxonomy" id="1230097"/>
    <lineage>
        <taxon>Eukaryota</taxon>
        <taxon>Fungi</taxon>
        <taxon>Dikarya</taxon>
        <taxon>Ascomycota</taxon>
        <taxon>Pezizomycotina</taxon>
        <taxon>Sordariomycetes</taxon>
        <taxon>Sordariomycetidae</taxon>
        <taxon>Diaporthales</taxon>
        <taxon>Cytosporaceae</taxon>
        <taxon>Cytospora</taxon>
    </lineage>
</organism>
<dbReference type="EMBL" id="LKEB01000058">
    <property type="protein sequence ID" value="ROV99607.1"/>
    <property type="molecule type" value="Genomic_DNA"/>
</dbReference>
<sequence length="451" mass="48975">MSTCVCGRVFGSDAALQQHQRDNARLICSSAGVGTKLGAPKSSPQRPLEGFKGLTSRDKWMVRGIGGQVRSISSASLQLSGLEAPVSSSGHPHVICSYNWVNQGPPTVYVPGGAPVYKEVTLPLKVQPDSGIRYVDQNASRLPKYPFEVVFHAVERLDPTFRFDPIDVLVNRNSLRKFFDFCMGRTQDSFRVNLFLVNNTLIIERCVKSPKEYLNSSGGSGFGHNFERATTQLPTGLSDSSAHHRVLRYKLGGLECAVRFEVDASFDDGYSGGAPGGGGSQDAFQEDTFKSLQASLSSLTLGKTADTSASDASMTAISRGPGTPQACVAELKSQSSPKSRTKAMPQLWFGRTRYLITGYHNGGIFDRVKVDDLREQLVDWENKEAHQIALRKMVVLLSRLRDAVGMTAGKACVAIYEKDAKGAKDSALRVFVSTSGKGPLPASVIAKFWEH</sequence>
<dbReference type="AlphaFoldDB" id="A0A423W8C2"/>
<dbReference type="PANTHER" id="PTHR35179">
    <property type="entry name" value="PROTEIN CBG02620"/>
    <property type="match status" value="1"/>
</dbReference>
<evidence type="ECO:0000313" key="2">
    <source>
        <dbReference type="Proteomes" id="UP000285146"/>
    </source>
</evidence>
<reference evidence="1 2" key="1">
    <citation type="submission" date="2015-09" db="EMBL/GenBank/DDBJ databases">
        <title>Host preference determinants of Valsa canker pathogens revealed by comparative genomics.</title>
        <authorList>
            <person name="Yin Z."/>
            <person name="Huang L."/>
        </authorList>
    </citation>
    <scope>NUCLEOTIDE SEQUENCE [LARGE SCALE GENOMIC DNA]</scope>
    <source>
        <strain evidence="1 2">SXYLt</strain>
    </source>
</reference>
<evidence type="ECO:0000313" key="1">
    <source>
        <dbReference type="EMBL" id="ROV99607.1"/>
    </source>
</evidence>
<dbReference type="InParanoid" id="A0A423W8C2"/>
<gene>
    <name evidence="1" type="ORF">VPNG_07739</name>
</gene>
<proteinExistence type="predicted"/>
<comment type="caution">
    <text evidence="1">The sequence shown here is derived from an EMBL/GenBank/DDBJ whole genome shotgun (WGS) entry which is preliminary data.</text>
</comment>